<evidence type="ECO:0000313" key="11">
    <source>
        <dbReference type="EMBL" id="PJA45046.1"/>
    </source>
</evidence>
<evidence type="ECO:0000259" key="10">
    <source>
        <dbReference type="Pfam" id="PF21694"/>
    </source>
</evidence>
<dbReference type="PANTHER" id="PTHR34388:SF1">
    <property type="entry name" value="DNA POLYMERASE III SUBUNIT DELTA"/>
    <property type="match status" value="1"/>
</dbReference>
<dbReference type="PANTHER" id="PTHR34388">
    <property type="entry name" value="DNA POLYMERASE III SUBUNIT DELTA"/>
    <property type="match status" value="1"/>
</dbReference>
<sequence>MEAIRYHARTMLIFIYGDDTFRVQEKAVQMRDAFRDKFDPTGLNTAEFLDGKFVPGDILGAARALPFLGEKRMVIIRDLVSSIKKVEMGVWVDGLSSIPDSTVVVFWETIAPKMLEKKPLFTALRNVMEVHDYAYPQLQGTQLSSWIMSQVRTHKGVIEADAVRALIERVGADLWQMDHEINKLVAFASGQKITRVMVDELVHANFEGKIFDMIDAISQKRPERALKLLREERWSGANDHLLLTMLGRQVRILLGARALLDVDSQVSKQEVADALKIHPFVAQKALAQARGFSLSALKNVHEHLFRFDKEIKSSQIDADLAVDLTTVKLMQK</sequence>
<dbReference type="InterPro" id="IPR005790">
    <property type="entry name" value="DNA_polIII_delta"/>
</dbReference>
<keyword evidence="4" id="KW-0548">Nucleotidyltransferase</keyword>
<dbReference type="GO" id="GO:0003677">
    <property type="term" value="F:DNA binding"/>
    <property type="evidence" value="ECO:0007669"/>
    <property type="project" value="InterPro"/>
</dbReference>
<dbReference type="Gene3D" id="3.40.50.300">
    <property type="entry name" value="P-loop containing nucleotide triphosphate hydrolases"/>
    <property type="match status" value="1"/>
</dbReference>
<name>A0A2M7XBG2_9BACT</name>
<dbReference type="Gene3D" id="1.10.8.60">
    <property type="match status" value="1"/>
</dbReference>
<dbReference type="GO" id="GO:0006261">
    <property type="term" value="P:DNA-templated DNA replication"/>
    <property type="evidence" value="ECO:0007669"/>
    <property type="project" value="TreeGrafter"/>
</dbReference>
<evidence type="ECO:0000256" key="3">
    <source>
        <dbReference type="ARBA" id="ARBA00022679"/>
    </source>
</evidence>
<dbReference type="InterPro" id="IPR010372">
    <property type="entry name" value="DNA_pol3_delta_N"/>
</dbReference>
<evidence type="ECO:0000256" key="8">
    <source>
        <dbReference type="ARBA" id="ARBA00049244"/>
    </source>
</evidence>
<evidence type="ECO:0000256" key="1">
    <source>
        <dbReference type="ARBA" id="ARBA00012417"/>
    </source>
</evidence>
<evidence type="ECO:0000259" key="9">
    <source>
        <dbReference type="Pfam" id="PF06144"/>
    </source>
</evidence>
<evidence type="ECO:0000256" key="7">
    <source>
        <dbReference type="ARBA" id="ARBA00034754"/>
    </source>
</evidence>
<comment type="similarity">
    <text evidence="7">Belongs to the DNA polymerase HolA subunit family.</text>
</comment>
<dbReference type="SUPFAM" id="SSF48019">
    <property type="entry name" value="post-AAA+ oligomerization domain-like"/>
    <property type="match status" value="1"/>
</dbReference>
<reference evidence="12" key="1">
    <citation type="submission" date="2017-09" db="EMBL/GenBank/DDBJ databases">
        <title>Depth-based differentiation of microbial function through sediment-hosted aquifers and enrichment of novel symbionts in the deep terrestrial subsurface.</title>
        <authorList>
            <person name="Probst A.J."/>
            <person name="Ladd B."/>
            <person name="Jarett J.K."/>
            <person name="Geller-Mcgrath D.E."/>
            <person name="Sieber C.M.K."/>
            <person name="Emerson J.B."/>
            <person name="Anantharaman K."/>
            <person name="Thomas B.C."/>
            <person name="Malmstrom R."/>
            <person name="Stieglmeier M."/>
            <person name="Klingl A."/>
            <person name="Woyke T."/>
            <person name="Ryan C.M."/>
            <person name="Banfield J.F."/>
        </authorList>
    </citation>
    <scope>NUCLEOTIDE SEQUENCE [LARGE SCALE GENOMIC DNA]</scope>
</reference>
<proteinExistence type="inferred from homology"/>
<dbReference type="Pfam" id="PF21694">
    <property type="entry name" value="DNA_pol3_delta_C"/>
    <property type="match status" value="1"/>
</dbReference>
<dbReference type="Gene3D" id="1.20.272.10">
    <property type="match status" value="1"/>
</dbReference>
<evidence type="ECO:0000256" key="4">
    <source>
        <dbReference type="ARBA" id="ARBA00022695"/>
    </source>
</evidence>
<dbReference type="Proteomes" id="UP000229385">
    <property type="component" value="Unassembled WGS sequence"/>
</dbReference>
<accession>A0A2M7XBG2</accession>
<dbReference type="EC" id="2.7.7.7" evidence="1"/>
<comment type="catalytic activity">
    <reaction evidence="8">
        <text>DNA(n) + a 2'-deoxyribonucleoside 5'-triphosphate = DNA(n+1) + diphosphate</text>
        <dbReference type="Rhea" id="RHEA:22508"/>
        <dbReference type="Rhea" id="RHEA-COMP:17339"/>
        <dbReference type="Rhea" id="RHEA-COMP:17340"/>
        <dbReference type="ChEBI" id="CHEBI:33019"/>
        <dbReference type="ChEBI" id="CHEBI:61560"/>
        <dbReference type="ChEBI" id="CHEBI:173112"/>
        <dbReference type="EC" id="2.7.7.7"/>
    </reaction>
</comment>
<dbReference type="EMBL" id="PFWU01000052">
    <property type="protein sequence ID" value="PJA45046.1"/>
    <property type="molecule type" value="Genomic_DNA"/>
</dbReference>
<dbReference type="InterPro" id="IPR008921">
    <property type="entry name" value="DNA_pol3_clamp-load_cplx_C"/>
</dbReference>
<dbReference type="GO" id="GO:0003887">
    <property type="term" value="F:DNA-directed DNA polymerase activity"/>
    <property type="evidence" value="ECO:0007669"/>
    <property type="project" value="UniProtKB-KW"/>
</dbReference>
<evidence type="ECO:0000256" key="2">
    <source>
        <dbReference type="ARBA" id="ARBA00017703"/>
    </source>
</evidence>
<feature type="domain" description="DNA polymerase III delta N-terminal" evidence="9">
    <location>
        <begin position="14"/>
        <end position="79"/>
    </location>
</feature>
<feature type="domain" description="DNA polymerase III delta subunit-like C-terminal" evidence="10">
    <location>
        <begin position="208"/>
        <end position="328"/>
    </location>
</feature>
<evidence type="ECO:0000256" key="6">
    <source>
        <dbReference type="ARBA" id="ARBA00022932"/>
    </source>
</evidence>
<dbReference type="NCBIfam" id="TIGR01128">
    <property type="entry name" value="holA"/>
    <property type="match status" value="1"/>
</dbReference>
<keyword evidence="3" id="KW-0808">Transferase</keyword>
<gene>
    <name evidence="11" type="primary">holA</name>
    <name evidence="11" type="ORF">CO174_05170</name>
</gene>
<dbReference type="Pfam" id="PF06144">
    <property type="entry name" value="DNA_pol3_delta"/>
    <property type="match status" value="1"/>
</dbReference>
<dbReference type="SUPFAM" id="SSF52540">
    <property type="entry name" value="P-loop containing nucleoside triphosphate hydrolases"/>
    <property type="match status" value="1"/>
</dbReference>
<dbReference type="InterPro" id="IPR048466">
    <property type="entry name" value="DNA_pol3_delta-like_C"/>
</dbReference>
<protein>
    <recommendedName>
        <fullName evidence="2">DNA polymerase III subunit delta</fullName>
        <ecNumber evidence="1">2.7.7.7</ecNumber>
    </recommendedName>
</protein>
<organism evidence="11 12">
    <name type="scientific">Candidatus Uhrbacteria bacterium CG_4_9_14_3_um_filter_50_9</name>
    <dbReference type="NCBI Taxonomy" id="1975035"/>
    <lineage>
        <taxon>Bacteria</taxon>
        <taxon>Candidatus Uhriibacteriota</taxon>
    </lineage>
</organism>
<comment type="caution">
    <text evidence="11">The sequence shown here is derived from an EMBL/GenBank/DDBJ whole genome shotgun (WGS) entry which is preliminary data.</text>
</comment>
<dbReference type="AlphaFoldDB" id="A0A2M7XBG2"/>
<evidence type="ECO:0000313" key="12">
    <source>
        <dbReference type="Proteomes" id="UP000229385"/>
    </source>
</evidence>
<keyword evidence="5" id="KW-0235">DNA replication</keyword>
<dbReference type="InterPro" id="IPR027417">
    <property type="entry name" value="P-loop_NTPase"/>
</dbReference>
<keyword evidence="6" id="KW-0239">DNA-directed DNA polymerase</keyword>
<evidence type="ECO:0000256" key="5">
    <source>
        <dbReference type="ARBA" id="ARBA00022705"/>
    </source>
</evidence>
<dbReference type="GO" id="GO:0009360">
    <property type="term" value="C:DNA polymerase III complex"/>
    <property type="evidence" value="ECO:0007669"/>
    <property type="project" value="InterPro"/>
</dbReference>